<proteinExistence type="inferred from homology"/>
<evidence type="ECO:0000256" key="8">
    <source>
        <dbReference type="ARBA" id="ARBA00039025"/>
    </source>
</evidence>
<evidence type="ECO:0000256" key="10">
    <source>
        <dbReference type="ARBA" id="ARBA00047936"/>
    </source>
</evidence>
<dbReference type="SUPFAM" id="SSF50331">
    <property type="entry name" value="MOP-like"/>
    <property type="match status" value="1"/>
</dbReference>
<evidence type="ECO:0000256" key="1">
    <source>
        <dbReference type="ARBA" id="ARBA00004202"/>
    </source>
</evidence>
<keyword evidence="2" id="KW-0813">Transport</keyword>
<comment type="catalytic activity">
    <reaction evidence="10">
        <text>tungstate(in) + ATP + H2O = tungstate(out) + ADP + phosphate + H(+)</text>
        <dbReference type="Rhea" id="RHEA:35027"/>
        <dbReference type="ChEBI" id="CHEBI:15377"/>
        <dbReference type="ChEBI" id="CHEBI:15378"/>
        <dbReference type="ChEBI" id="CHEBI:30616"/>
        <dbReference type="ChEBI" id="CHEBI:43474"/>
        <dbReference type="ChEBI" id="CHEBI:46502"/>
        <dbReference type="ChEBI" id="CHEBI:456216"/>
        <dbReference type="EC" id="7.3.2.6"/>
    </reaction>
</comment>
<protein>
    <recommendedName>
        <fullName evidence="9">Molybdate/tungstate import ATP-binding protein WtpC</fullName>
        <ecNumber evidence="8">7.3.2.6</ecNumber>
    </recommendedName>
</protein>
<dbReference type="InterPro" id="IPR050093">
    <property type="entry name" value="ABC_SmlMolc_Importer"/>
</dbReference>
<dbReference type="GO" id="GO:1901238">
    <property type="term" value="F:ABC-type tungstate transporter activity"/>
    <property type="evidence" value="ECO:0007669"/>
    <property type="project" value="UniProtKB-EC"/>
</dbReference>
<dbReference type="InterPro" id="IPR017871">
    <property type="entry name" value="ABC_transporter-like_CS"/>
</dbReference>
<dbReference type="PANTHER" id="PTHR42781:SF4">
    <property type="entry name" value="SPERMIDINE_PUTRESCINE IMPORT ATP-BINDING PROTEIN POTA"/>
    <property type="match status" value="1"/>
</dbReference>
<dbReference type="PROSITE" id="PS50893">
    <property type="entry name" value="ABC_TRANSPORTER_2"/>
    <property type="match status" value="1"/>
</dbReference>
<dbReference type="AlphaFoldDB" id="A0A1H6G2I6"/>
<sequence length="350" mass="39236">MLEIKNLTKYYGDLLAVDDVSFRVEEGQFATLLGPSGCGKSTTLHSIAGLIEATSGSVHLRGEDVSTVPPYERNIGLVFQHSALFPHMTVEENLRYGLKMQNFEGDYDAQIEKYLGMVQMLDHADHKPDELSGGQQRRISFARALVYEPDILLLDEPLTGLDRVLREDMRNEIRAIQREVDVTTLHVTHDQSEALSMSDKVIVMNEGRKEQEGHPSNLYERPETEFVAEFLGQSTKFEGEFVDASSPVVQSGSREIHVQSNGHVESIEDDTISTYIRPEEIDVRRPSQVNGEVNTFVGTIVTIEYLGHRAELEVELDDGTMMTAFSRTSDELNVGDEIAVQFDPEKVICV</sequence>
<dbReference type="FunFam" id="3.40.50.300:FF:000425">
    <property type="entry name" value="Probable ABC transporter, ATP-binding subunit"/>
    <property type="match status" value="1"/>
</dbReference>
<evidence type="ECO:0000256" key="11">
    <source>
        <dbReference type="ARBA" id="ARBA00057369"/>
    </source>
</evidence>
<name>A0A1H6G2I6_9EURY</name>
<dbReference type="Pfam" id="PF00005">
    <property type="entry name" value="ABC_tran"/>
    <property type="match status" value="1"/>
</dbReference>
<evidence type="ECO:0000256" key="3">
    <source>
        <dbReference type="ARBA" id="ARBA00022505"/>
    </source>
</evidence>
<dbReference type="Gene3D" id="2.40.50.140">
    <property type="entry name" value="Nucleic acid-binding proteins"/>
    <property type="match status" value="1"/>
</dbReference>
<dbReference type="SUPFAM" id="SSF52540">
    <property type="entry name" value="P-loop containing nucleoside triphosphate hydrolases"/>
    <property type="match status" value="1"/>
</dbReference>
<feature type="domain" description="ABC transporter" evidence="12">
    <location>
        <begin position="2"/>
        <end position="231"/>
    </location>
</feature>
<dbReference type="PROSITE" id="PS00211">
    <property type="entry name" value="ABC_TRANSPORTER_1"/>
    <property type="match status" value="1"/>
</dbReference>
<keyword evidence="4" id="KW-0547">Nucleotide-binding</keyword>
<evidence type="ECO:0000256" key="7">
    <source>
        <dbReference type="ARBA" id="ARBA00038781"/>
    </source>
</evidence>
<dbReference type="GO" id="GO:0016887">
    <property type="term" value="F:ATP hydrolysis activity"/>
    <property type="evidence" value="ECO:0007669"/>
    <property type="project" value="InterPro"/>
</dbReference>
<dbReference type="InterPro" id="IPR003439">
    <property type="entry name" value="ABC_transporter-like_ATP-bd"/>
</dbReference>
<comment type="subunit">
    <text evidence="7">The complex is composed of two ATP-binding proteins (WtpC), two transmembrane proteins (WtpB) and a solute-binding protein (WtpA).</text>
</comment>
<dbReference type="Proteomes" id="UP000199112">
    <property type="component" value="Unassembled WGS sequence"/>
</dbReference>
<gene>
    <name evidence="13" type="ORF">SAMN04487967_3091</name>
</gene>
<evidence type="ECO:0000256" key="2">
    <source>
        <dbReference type="ARBA" id="ARBA00022448"/>
    </source>
</evidence>
<dbReference type="InterPro" id="IPR008995">
    <property type="entry name" value="Mo/tungstate-bd_C_term_dom"/>
</dbReference>
<dbReference type="InterPro" id="IPR003593">
    <property type="entry name" value="AAA+_ATPase"/>
</dbReference>
<evidence type="ECO:0000256" key="9">
    <source>
        <dbReference type="ARBA" id="ARBA00041133"/>
    </source>
</evidence>
<evidence type="ECO:0000256" key="5">
    <source>
        <dbReference type="ARBA" id="ARBA00022840"/>
    </source>
</evidence>
<dbReference type="EMBL" id="FNWL01000003">
    <property type="protein sequence ID" value="SEH17259.1"/>
    <property type="molecule type" value="Genomic_DNA"/>
</dbReference>
<dbReference type="EC" id="7.3.2.6" evidence="8"/>
<keyword evidence="5 13" id="KW-0067">ATP-binding</keyword>
<comment type="subcellular location">
    <subcellularLocation>
        <location evidence="1">Cell membrane</location>
        <topology evidence="1">Peripheral membrane protein</topology>
    </subcellularLocation>
</comment>
<evidence type="ECO:0000256" key="6">
    <source>
        <dbReference type="ARBA" id="ARBA00038307"/>
    </source>
</evidence>
<evidence type="ECO:0000313" key="13">
    <source>
        <dbReference type="EMBL" id="SEH17259.1"/>
    </source>
</evidence>
<organism evidence="13 14">
    <name type="scientific">Natronorubrum sediminis</name>
    <dbReference type="NCBI Taxonomy" id="640943"/>
    <lineage>
        <taxon>Archaea</taxon>
        <taxon>Methanobacteriati</taxon>
        <taxon>Methanobacteriota</taxon>
        <taxon>Stenosarchaea group</taxon>
        <taxon>Halobacteria</taxon>
        <taxon>Halobacteriales</taxon>
        <taxon>Natrialbaceae</taxon>
        <taxon>Natronorubrum</taxon>
    </lineage>
</organism>
<dbReference type="InterPro" id="IPR013611">
    <property type="entry name" value="Transp-assoc_OB_typ2"/>
</dbReference>
<dbReference type="InterPro" id="IPR012340">
    <property type="entry name" value="NA-bd_OB-fold"/>
</dbReference>
<dbReference type="Gene3D" id="3.40.50.300">
    <property type="entry name" value="P-loop containing nucleotide triphosphate hydrolases"/>
    <property type="match status" value="1"/>
</dbReference>
<keyword evidence="3" id="KW-0500">Molybdenum</keyword>
<dbReference type="SMART" id="SM00382">
    <property type="entry name" value="AAA"/>
    <property type="match status" value="1"/>
</dbReference>
<dbReference type="Pfam" id="PF08402">
    <property type="entry name" value="TOBE_2"/>
    <property type="match status" value="1"/>
</dbReference>
<evidence type="ECO:0000256" key="4">
    <source>
        <dbReference type="ARBA" id="ARBA00022741"/>
    </source>
</evidence>
<reference evidence="14" key="1">
    <citation type="submission" date="2016-10" db="EMBL/GenBank/DDBJ databases">
        <authorList>
            <person name="Varghese N."/>
            <person name="Submissions S."/>
        </authorList>
    </citation>
    <scope>NUCLEOTIDE SEQUENCE [LARGE SCALE GENOMIC DNA]</scope>
    <source>
        <strain evidence="14">CGMCC 1.8981</strain>
    </source>
</reference>
<dbReference type="GO" id="GO:0005524">
    <property type="term" value="F:ATP binding"/>
    <property type="evidence" value="ECO:0007669"/>
    <property type="project" value="UniProtKB-KW"/>
</dbReference>
<comment type="similarity">
    <text evidence="6">Belongs to the ABC transporter superfamily. Sulfate/tungstate importer (TC 3.A.1.6) family.</text>
</comment>
<dbReference type="InterPro" id="IPR027417">
    <property type="entry name" value="P-loop_NTPase"/>
</dbReference>
<dbReference type="GO" id="GO:0043190">
    <property type="term" value="C:ATP-binding cassette (ABC) transporter complex"/>
    <property type="evidence" value="ECO:0007669"/>
    <property type="project" value="InterPro"/>
</dbReference>
<evidence type="ECO:0000313" key="14">
    <source>
        <dbReference type="Proteomes" id="UP000199112"/>
    </source>
</evidence>
<dbReference type="PANTHER" id="PTHR42781">
    <property type="entry name" value="SPERMIDINE/PUTRESCINE IMPORT ATP-BINDING PROTEIN POTA"/>
    <property type="match status" value="1"/>
</dbReference>
<evidence type="ECO:0000259" key="12">
    <source>
        <dbReference type="PROSITE" id="PS50893"/>
    </source>
</evidence>
<comment type="function">
    <text evidence="11">Part of the ABC transporter complex WtpABC involved in molybdate/tungstate import. Responsible for energy coupling to the transport system.</text>
</comment>
<accession>A0A1H6G2I6</accession>
<dbReference type="OrthoDB" id="18368at2157"/>
<keyword evidence="14" id="KW-1185">Reference proteome</keyword>